<dbReference type="OrthoDB" id="5138733at2759"/>
<keyword evidence="3" id="KW-1185">Reference proteome</keyword>
<feature type="compositionally biased region" description="Polar residues" evidence="1">
    <location>
        <begin position="134"/>
        <end position="147"/>
    </location>
</feature>
<feature type="compositionally biased region" description="Basic and acidic residues" evidence="1">
    <location>
        <begin position="310"/>
        <end position="321"/>
    </location>
</feature>
<evidence type="ECO:0000313" key="2">
    <source>
        <dbReference type="EMBL" id="EKJ77613.1"/>
    </source>
</evidence>
<feature type="compositionally biased region" description="Low complexity" evidence="1">
    <location>
        <begin position="297"/>
        <end position="308"/>
    </location>
</feature>
<name>K3VTX3_FUSPC</name>
<protein>
    <submittedName>
        <fullName evidence="2">Uncharacterized protein</fullName>
    </submittedName>
</protein>
<dbReference type="eggNOG" id="ENOG502T3JI">
    <property type="taxonomic scope" value="Eukaryota"/>
</dbReference>
<dbReference type="HOGENOM" id="CLU_053724_0_0_1"/>
<dbReference type="GeneID" id="20360730"/>
<evidence type="ECO:0000256" key="1">
    <source>
        <dbReference type="SAM" id="MobiDB-lite"/>
    </source>
</evidence>
<feature type="compositionally biased region" description="Basic and acidic residues" evidence="1">
    <location>
        <begin position="154"/>
        <end position="170"/>
    </location>
</feature>
<feature type="region of interest" description="Disordered" evidence="1">
    <location>
        <begin position="118"/>
        <end position="344"/>
    </location>
</feature>
<sequence>MRKDKVKNVPTIEAIRSKLGVGVPGDEESKMFRRVVKEFHQDYKTAYGTPGTVFTKWTNPSHQDALRRMAEEFLEVRGWAKRFWPDTAGSGTVKKLKWSENRTQIMRHMRQLFFRHNQNRKEPGSTPIKRKASRTTSCPSRTISPGSTRTTTTRTRDVTMNDAIGRQHQDDQDDDIFGAPNPYRFPSSPISISDQLSTTSDRSCTIFDIPQDSNPLLDLPNESTGPTSRTLAPVARMSERAVHHSSPFGTSDSEPGINSPRWGSPALSKRKKPEWRCSPDLGTPRPRKTISPGNTGSVRHSSRPSSTSEDVARLSTEDRILSGETDEPTITMPPPPRPRPVLQTNNPQRRVNIKYEVEISPGTFRRWDHRGAFNHMSMEEFQDIHDFHDIDSVQFILKRRGMSWDDVVSRDNEDGFKDMRTRLKDRIKEDLAEIGFSQDVVLYSIVIVPIWRTSETNEDFIRSQTIFL</sequence>
<organism evidence="2 3">
    <name type="scientific">Fusarium pseudograminearum (strain CS3096)</name>
    <name type="common">Wheat and barley crown-rot fungus</name>
    <dbReference type="NCBI Taxonomy" id="1028729"/>
    <lineage>
        <taxon>Eukaryota</taxon>
        <taxon>Fungi</taxon>
        <taxon>Dikarya</taxon>
        <taxon>Ascomycota</taxon>
        <taxon>Pezizomycotina</taxon>
        <taxon>Sordariomycetes</taxon>
        <taxon>Hypocreomycetidae</taxon>
        <taxon>Hypocreales</taxon>
        <taxon>Nectriaceae</taxon>
        <taxon>Fusarium</taxon>
    </lineage>
</organism>
<reference evidence="2 3" key="1">
    <citation type="journal article" date="2012" name="PLoS Pathog.">
        <title>Comparative pathogenomics reveals horizontally acquired novel virulence genes in fungi infecting cereal hosts.</title>
        <authorList>
            <person name="Gardiner D.M."/>
            <person name="McDonald M.C."/>
            <person name="Covarelli L."/>
            <person name="Solomon P.S."/>
            <person name="Rusu A.G."/>
            <person name="Marshall M."/>
            <person name="Kazan K."/>
            <person name="Chakraborty S."/>
            <person name="McDonald B.A."/>
            <person name="Manners J.M."/>
        </authorList>
    </citation>
    <scope>NUCLEOTIDE SEQUENCE [LARGE SCALE GENOMIC DNA]</scope>
    <source>
        <strain evidence="2 3">CS3096</strain>
    </source>
</reference>
<evidence type="ECO:0000313" key="3">
    <source>
        <dbReference type="Proteomes" id="UP000007978"/>
    </source>
</evidence>
<dbReference type="KEGG" id="fpu:FPSE_02111"/>
<gene>
    <name evidence="2" type="ORF">FPSE_02111</name>
</gene>
<feature type="compositionally biased region" description="Polar residues" evidence="1">
    <location>
        <begin position="188"/>
        <end position="203"/>
    </location>
</feature>
<dbReference type="Proteomes" id="UP000007978">
    <property type="component" value="Chromosome 2"/>
</dbReference>
<feature type="compositionally biased region" description="Polar residues" evidence="1">
    <location>
        <begin position="221"/>
        <end position="230"/>
    </location>
</feature>
<dbReference type="AlphaFoldDB" id="K3VTX3"/>
<proteinExistence type="predicted"/>
<dbReference type="RefSeq" id="XP_009253505.1">
    <property type="nucleotide sequence ID" value="XM_009255230.1"/>
</dbReference>
<accession>K3VTX3</accession>
<dbReference type="EMBL" id="AFNW01000056">
    <property type="protein sequence ID" value="EKJ77613.1"/>
    <property type="molecule type" value="Genomic_DNA"/>
</dbReference>
<comment type="caution">
    <text evidence="2">The sequence shown here is derived from an EMBL/GenBank/DDBJ whole genome shotgun (WGS) entry which is preliminary data.</text>
</comment>